<evidence type="ECO:0000313" key="3">
    <source>
        <dbReference type="Proteomes" id="UP000234345"/>
    </source>
</evidence>
<keyword evidence="1" id="KW-0472">Membrane</keyword>
<comment type="caution">
    <text evidence="2">The sequence shown here is derived from an EMBL/GenBank/DDBJ whole genome shotgun (WGS) entry which is preliminary data.</text>
</comment>
<organism evidence="2 3">
    <name type="scientific">Xanthomonas campestris pv. phaseoli</name>
    <dbReference type="NCBI Taxonomy" id="317013"/>
    <lineage>
        <taxon>Bacteria</taxon>
        <taxon>Pseudomonadati</taxon>
        <taxon>Pseudomonadota</taxon>
        <taxon>Gammaproteobacteria</taxon>
        <taxon>Lysobacterales</taxon>
        <taxon>Lysobacteraceae</taxon>
        <taxon>Xanthomonas</taxon>
    </lineage>
</organism>
<gene>
    <name evidence="2" type="ORF">XFF6991_320146</name>
</gene>
<keyword evidence="1" id="KW-1133">Transmembrane helix</keyword>
<name>A0A7Z7J0N7_XANCH</name>
<evidence type="ECO:0000256" key="1">
    <source>
        <dbReference type="SAM" id="Phobius"/>
    </source>
</evidence>
<proteinExistence type="predicted"/>
<keyword evidence="1" id="KW-0812">Transmembrane</keyword>
<feature type="transmembrane region" description="Helical" evidence="1">
    <location>
        <begin position="33"/>
        <end position="51"/>
    </location>
</feature>
<reference evidence="2 3" key="1">
    <citation type="submission" date="2017-10" db="EMBL/GenBank/DDBJ databases">
        <authorList>
            <person name="Regsiter A."/>
            <person name="William W."/>
        </authorList>
    </citation>
    <scope>NUCLEOTIDE SEQUENCE [LARGE SCALE GENOMIC DNA]</scope>
    <source>
        <strain evidence="2 3">CFBP6991</strain>
    </source>
</reference>
<accession>A0A7Z7J0N7</accession>
<protein>
    <submittedName>
        <fullName evidence="2">Uncharacterized protein</fullName>
    </submittedName>
</protein>
<evidence type="ECO:0000313" key="2">
    <source>
        <dbReference type="EMBL" id="SOO24147.1"/>
    </source>
</evidence>
<dbReference type="Proteomes" id="UP000234345">
    <property type="component" value="Unassembled WGS sequence"/>
</dbReference>
<dbReference type="AlphaFoldDB" id="A0A7Z7J0N7"/>
<dbReference type="EMBL" id="OCZC01000059">
    <property type="protein sequence ID" value="SOO24147.1"/>
    <property type="molecule type" value="Genomic_DNA"/>
</dbReference>
<sequence>MRYVRLQTLPPIYEFAFMSKTTAPVDTDWGVRYLYISGAAAAVIVGAASLFTRWNHPNADRECTNRADLITYR</sequence>